<dbReference type="eggNOG" id="KOG1943">
    <property type="taxonomic scope" value="Eukaryota"/>
</dbReference>
<dbReference type="PANTHER" id="PTHR12658">
    <property type="entry name" value="BETA-TUBULIN COFACTOR D"/>
    <property type="match status" value="1"/>
</dbReference>
<feature type="region of interest" description="Disordered" evidence="1">
    <location>
        <begin position="110"/>
        <end position="171"/>
    </location>
</feature>
<dbReference type="VEuPathDB" id="PlasmoDB:PVW1_120051300"/>
<keyword evidence="2" id="KW-1133">Transmembrane helix</keyword>
<feature type="compositionally biased region" description="Low complexity" evidence="1">
    <location>
        <begin position="805"/>
        <end position="815"/>
    </location>
</feature>
<dbReference type="GO" id="GO:0007021">
    <property type="term" value="P:tubulin complex assembly"/>
    <property type="evidence" value="ECO:0007669"/>
    <property type="project" value="InterPro"/>
</dbReference>
<feature type="compositionally biased region" description="Acidic residues" evidence="1">
    <location>
        <begin position="1454"/>
        <end position="1467"/>
    </location>
</feature>
<dbReference type="GO" id="GO:0048487">
    <property type="term" value="F:beta-tubulin binding"/>
    <property type="evidence" value="ECO:0007669"/>
    <property type="project" value="InterPro"/>
</dbReference>
<protein>
    <submittedName>
        <fullName evidence="3">Uncharacterized protein</fullName>
    </submittedName>
</protein>
<feature type="transmembrane region" description="Helical" evidence="2">
    <location>
        <begin position="251"/>
        <end position="270"/>
    </location>
</feature>
<feature type="region of interest" description="Disordered" evidence="1">
    <location>
        <begin position="745"/>
        <end position="817"/>
    </location>
</feature>
<evidence type="ECO:0000313" key="4">
    <source>
        <dbReference type="Proteomes" id="UP000196402"/>
    </source>
</evidence>
<sequence>MENKITFFREYDNVKERVELVRRYLDQEDESEVLKNFTPILENLTYLNNCLNSYREVKTVLDPHLTLLVEPFLDFLKRSFSLLGGILSHFKKQLGGANGGYDRASSVAAKEGGLSNEVRDTQEGEKQTGRSISGEGKTPIESKGDVENRQGSRHGSLAANEQTGDGNDRLDAAKAEDEIRVKMYAVIEEVYKYYNTLISVRGEKKIKTFFPCDSFCLSSIADLLLKLKEEEAAFNHLTKCKSNQMDDGNNAWVIFYILLIWLSFCMYLPFKLLSVRTNMLASVEEIFYYYVGKNDKAKEACSILYAQFLRRDDVHQERSYFNRFILFSKELMVKLVEINSLAEKKRQLEDDFFAVTTGGSASPNCFIKFSNLVLCGVLLTHKRLLKRGEKRLLKSYANFYHFFFIQNHAHLDFTQMSKALKILCLGYYALLFLERAAGGEGATNGGGAANGEGATDNEAATDVGPSEPVHSALFDEFPLFLNINEVFTMYQRETKEGWSPQPQREEQVLPSSAQKRYSCEKDILQILNLLLCYFNDSSSHIRWCLSKSFGNILSHLSIENVRVMIAKFNELAKYNDYNIWGSINYTLFHYLFGKTSLSTEIINFLLRKVVESLYTNRDKIFASTFVLLYSLFKYNKFVQFRYERNEKGIRFFFFHLIFTKLIVLSLFEDNINLRKSAMSLLQIFIGKFNFLYQFGGHSAGGTSAGEPLHNREAFFDDIVQFVSLFFCGDAVSAYYEGLQRGQLGGGSAVHGGSHPSNGGSHPSNGGSNSAHGGSNSAHGGSHPSHGGSHPSHGHSRAAHEDSRAAHGGSRAAGEAPPRLGARALLEESKRDVFNANIDILSTCNFSELINLKKSLLIKTKEVCRFALYKYPVIFHLYSFKLFHENANIRLLAAESLANLSSHNGDHFIQVVLPFLVKKSYEENVLIKHGSIICISKVLLKLEQRVDEDLQNEIKKIILFNEKKRLYKLKKGEILRHSICLLIQSICQCDYFLVKQNTHSFFLEVLQNNLFHYNEIIQFEASKIFFYMPIYLLTRSKAIHYLYSNVLLRIIKEKDNFLHLKGYFILLLFVSEEVIPDVASDLIKLFYYILKKCSSHYRIRNALLRKHRQVSSSPPLSVDEADVKNNNPIQNDPLFFKRINFELYPIDFNMKIFCLLALFNVVDKLRRAYISQFLLLHGECTTSFRGLIRSKRGANSRRTARLNRCERSVSSSVRSNMGRSSSNENTPSEESDGESWADDSLHNDACTKGHSGEELNGGATTAGEKWPSFGDNSTIESDREMDSKKWKPRGDTKVEANGVAADKKRKRRRNTSFYMKKTVKLVKRNISWEEVIEEGKKQNKDVLPLSLDINKVAKVLILYLQEYVYECDIGDSHVFVREICLGLTAFLLTSYPLYFFKRGGSNVQRRSRGRQAPPEGGADVDVEPQQRGVNNEQTAAAGTKGEPSQDYFYERFDSDDSGEDGSSGEEDGGCNGEDRLNDGEDHRSSGKDQPTLMYVLFEVKKKYVNILTQLLLKLLCEKNIRTNKMCLFLLNYLYNYATFNSCGEMETFPFSNVLHKHCHDFPYELYLKKKMDDNIRKSKRNIYQYLSTSWENIHNVFDNVTVHLCDYYEPIYLKGHGGGAPSVGYTNRANEKGLGSTPGGTANGVCTCTYEEEITALFLNRPYKYKLVKTIFNKINNFIYLYNYALKYTSFSVFHKNKFASTRKGLMRGQARSGDPSGDSPIGSVALSGSASPSGGAALSGSVSPSGSAPTGDLQFENILINNDFVDDINLSEGEEKISVEEENLIKDVHFLLDKTKKNISVIKCLEYSEAYLYSHIFFLLFLNKYNYYLLSGFFNTLCYYTSHSEHSKYAYTNVMKTGREKSIEFLFFDFLVRYKDVYTFGYIRDDVLFLYIRYYRKFYVGCEYAEVGGIIRAFNEGRDGRRGRRKERDTDEHNHTDRYYHTDWHNHTDRYYHTDGHTDAHKDGEEGEPPRALHLHNVNLGEILSLEKREDQFDFLKNIFHNYDIFFDRNVILLSDEECGGEGNTKCMLKGKEKKKKKKKRRQANKQIKQKYQDKIELLEYVNICLIKILYYLNNFNLIQLETFLKSVNSFVKFSLINNFAAFCFLNFFLSTFEKYATFALVRTISEFAINIFMCASLHLNVKRLAFFLVLQMLLHRYPKIREFTNEYLYANVNFICPDEVGNYLFSSYEDLEETISILVSTQFSEALKHGELATPIREAVRRISLLVRIPLVI</sequence>
<reference evidence="3 4" key="1">
    <citation type="submission" date="2016-07" db="EMBL/GenBank/DDBJ databases">
        <authorList>
            <consortium name="Pathogen Informatics"/>
        </authorList>
    </citation>
    <scope>NUCLEOTIDE SEQUENCE [LARGE SCALE GENOMIC DNA]</scope>
</reference>
<dbReference type="InterPro" id="IPR033162">
    <property type="entry name" value="TBCD"/>
</dbReference>
<dbReference type="EMBL" id="LT615250">
    <property type="protein sequence ID" value="SCO68746.1"/>
    <property type="molecule type" value="Genomic_DNA"/>
</dbReference>
<dbReference type="Pfam" id="PF23579">
    <property type="entry name" value="ARM_TBCD"/>
    <property type="match status" value="1"/>
</dbReference>
<organism evidence="3 4">
    <name type="scientific">Plasmodium vivax</name>
    <name type="common">malaria parasite P. vivax</name>
    <dbReference type="NCBI Taxonomy" id="5855"/>
    <lineage>
        <taxon>Eukaryota</taxon>
        <taxon>Sar</taxon>
        <taxon>Alveolata</taxon>
        <taxon>Apicomplexa</taxon>
        <taxon>Aconoidasida</taxon>
        <taxon>Haemosporida</taxon>
        <taxon>Plasmodiidae</taxon>
        <taxon>Plasmodium</taxon>
        <taxon>Plasmodium (Plasmodium)</taxon>
    </lineage>
</organism>
<evidence type="ECO:0000256" key="2">
    <source>
        <dbReference type="SAM" id="Phobius"/>
    </source>
</evidence>
<feature type="compositionally biased region" description="Low complexity" evidence="1">
    <location>
        <begin position="750"/>
        <end position="790"/>
    </location>
</feature>
<evidence type="ECO:0000313" key="3">
    <source>
        <dbReference type="EMBL" id="SCO68746.1"/>
    </source>
</evidence>
<keyword evidence="2" id="KW-0812">Transmembrane</keyword>
<dbReference type="VEuPathDB" id="PlasmoDB:PVX_116965"/>
<feature type="compositionally biased region" description="Acidic residues" evidence="1">
    <location>
        <begin position="1226"/>
        <end position="1236"/>
    </location>
</feature>
<dbReference type="PANTHER" id="PTHR12658:SF0">
    <property type="entry name" value="TUBULIN-SPECIFIC CHAPERONE D"/>
    <property type="match status" value="1"/>
</dbReference>
<keyword evidence="2" id="KW-0472">Membrane</keyword>
<name>A0A1G4H1Q7_PLAVI</name>
<proteinExistence type="predicted"/>
<dbReference type="GO" id="GO:0007023">
    <property type="term" value="P:post-chaperonin tubulin folding pathway"/>
    <property type="evidence" value="ECO:0007669"/>
    <property type="project" value="InterPro"/>
</dbReference>
<gene>
    <name evidence="3" type="ORF">PVT01_120040800</name>
</gene>
<dbReference type="VEuPathDB" id="PlasmoDB:PVP01_1236700"/>
<dbReference type="GO" id="GO:0005096">
    <property type="term" value="F:GTPase activator activity"/>
    <property type="evidence" value="ECO:0007669"/>
    <property type="project" value="InterPro"/>
</dbReference>
<feature type="compositionally biased region" description="Basic and acidic residues" evidence="1">
    <location>
        <begin position="1471"/>
        <end position="1485"/>
    </location>
</feature>
<feature type="region of interest" description="Disordered" evidence="1">
    <location>
        <begin position="1403"/>
        <end position="1486"/>
    </location>
</feature>
<feature type="compositionally biased region" description="Basic and acidic residues" evidence="1">
    <location>
        <begin position="1238"/>
        <end position="1252"/>
    </location>
</feature>
<dbReference type="GO" id="GO:0000226">
    <property type="term" value="P:microtubule cytoskeleton organization"/>
    <property type="evidence" value="ECO:0007669"/>
    <property type="project" value="TreeGrafter"/>
</dbReference>
<feature type="compositionally biased region" description="Basic and acidic residues" evidence="1">
    <location>
        <begin position="117"/>
        <end position="128"/>
    </location>
</feature>
<feature type="compositionally biased region" description="Basic and acidic residues" evidence="1">
    <location>
        <begin position="138"/>
        <end position="150"/>
    </location>
</feature>
<feature type="compositionally biased region" description="Basic and acidic residues" evidence="1">
    <location>
        <begin position="1275"/>
        <end position="1293"/>
    </location>
</feature>
<dbReference type="SUPFAM" id="SSF48371">
    <property type="entry name" value="ARM repeat"/>
    <property type="match status" value="1"/>
</dbReference>
<feature type="compositionally biased region" description="Polar residues" evidence="1">
    <location>
        <begin position="1426"/>
        <end position="1435"/>
    </location>
</feature>
<accession>A0A1G4H1Q7</accession>
<feature type="compositionally biased region" description="Low complexity" evidence="1">
    <location>
        <begin position="1207"/>
        <end position="1225"/>
    </location>
</feature>
<feature type="region of interest" description="Disordered" evidence="1">
    <location>
        <begin position="1197"/>
        <end position="1301"/>
    </location>
</feature>
<evidence type="ECO:0000256" key="1">
    <source>
        <dbReference type="SAM" id="MobiDB-lite"/>
    </source>
</evidence>
<dbReference type="Proteomes" id="UP000196402">
    <property type="component" value="Chromosome 12"/>
</dbReference>
<dbReference type="InterPro" id="IPR016024">
    <property type="entry name" value="ARM-type_fold"/>
</dbReference>